<name>A0ACC0SIR9_POPTR</name>
<accession>A0ACC0SIR9</accession>
<evidence type="ECO:0000313" key="1">
    <source>
        <dbReference type="EMBL" id="KAI9389102.1"/>
    </source>
</evidence>
<comment type="caution">
    <text evidence="1">The sequence shown here is derived from an EMBL/GenBank/DDBJ whole genome shotgun (WGS) entry which is preliminary data.</text>
</comment>
<dbReference type="Proteomes" id="UP000006729">
    <property type="component" value="Chromosome 9"/>
</dbReference>
<proteinExistence type="predicted"/>
<organism evidence="1 2">
    <name type="scientific">Populus trichocarpa</name>
    <name type="common">Western balsam poplar</name>
    <name type="synonym">Populus balsamifera subsp. trichocarpa</name>
    <dbReference type="NCBI Taxonomy" id="3694"/>
    <lineage>
        <taxon>Eukaryota</taxon>
        <taxon>Viridiplantae</taxon>
        <taxon>Streptophyta</taxon>
        <taxon>Embryophyta</taxon>
        <taxon>Tracheophyta</taxon>
        <taxon>Spermatophyta</taxon>
        <taxon>Magnoliopsida</taxon>
        <taxon>eudicotyledons</taxon>
        <taxon>Gunneridae</taxon>
        <taxon>Pentapetalae</taxon>
        <taxon>rosids</taxon>
        <taxon>fabids</taxon>
        <taxon>Malpighiales</taxon>
        <taxon>Salicaceae</taxon>
        <taxon>Saliceae</taxon>
        <taxon>Populus</taxon>
    </lineage>
</organism>
<sequence length="186" mass="20776">MMGSGILEVRYGFKRVVWIQVYGACTQARAHDGAGMYTHAGPTPYTAECSVLGSLVVLWVLIQELIDDKVWKTVRDEHDLISLPMQLWSSLEGNKGGHKYRLKGTCSIGRFSLLINFDNYFQVQGPISAFQSIMQDSIIGTDGVNPKSLACCDSVMFFNLGFSNAWSMKMKLKILVLQKSTNRVLK</sequence>
<evidence type="ECO:0000313" key="2">
    <source>
        <dbReference type="Proteomes" id="UP000006729"/>
    </source>
</evidence>
<dbReference type="EMBL" id="CM009298">
    <property type="protein sequence ID" value="KAI9389102.1"/>
    <property type="molecule type" value="Genomic_DNA"/>
</dbReference>
<keyword evidence="2" id="KW-1185">Reference proteome</keyword>
<protein>
    <submittedName>
        <fullName evidence="1">Uncharacterized protein</fullName>
    </submittedName>
</protein>
<gene>
    <name evidence="1" type="ORF">POPTR_009G168700v4</name>
</gene>
<reference evidence="1 2" key="1">
    <citation type="journal article" date="2006" name="Science">
        <title>The genome of black cottonwood, Populus trichocarpa (Torr. &amp; Gray).</title>
        <authorList>
            <person name="Tuskan G.A."/>
            <person name="Difazio S."/>
            <person name="Jansson S."/>
            <person name="Bohlmann J."/>
            <person name="Grigoriev I."/>
            <person name="Hellsten U."/>
            <person name="Putnam N."/>
            <person name="Ralph S."/>
            <person name="Rombauts S."/>
            <person name="Salamov A."/>
            <person name="Schein J."/>
            <person name="Sterck L."/>
            <person name="Aerts A."/>
            <person name="Bhalerao R.R."/>
            <person name="Bhalerao R.P."/>
            <person name="Blaudez D."/>
            <person name="Boerjan W."/>
            <person name="Brun A."/>
            <person name="Brunner A."/>
            <person name="Busov V."/>
            <person name="Campbell M."/>
            <person name="Carlson J."/>
            <person name="Chalot M."/>
            <person name="Chapman J."/>
            <person name="Chen G.L."/>
            <person name="Cooper D."/>
            <person name="Coutinho P.M."/>
            <person name="Couturier J."/>
            <person name="Covert S."/>
            <person name="Cronk Q."/>
            <person name="Cunningham R."/>
            <person name="Davis J."/>
            <person name="Degroeve S."/>
            <person name="Dejardin A."/>
            <person name="Depamphilis C."/>
            <person name="Detter J."/>
            <person name="Dirks B."/>
            <person name="Dubchak I."/>
            <person name="Duplessis S."/>
            <person name="Ehlting J."/>
            <person name="Ellis B."/>
            <person name="Gendler K."/>
            <person name="Goodstein D."/>
            <person name="Gribskov M."/>
            <person name="Grimwood J."/>
            <person name="Groover A."/>
            <person name="Gunter L."/>
            <person name="Hamberger B."/>
            <person name="Heinze B."/>
            <person name="Helariutta Y."/>
            <person name="Henrissat B."/>
            <person name="Holligan D."/>
            <person name="Holt R."/>
            <person name="Huang W."/>
            <person name="Islam-Faridi N."/>
            <person name="Jones S."/>
            <person name="Jones-Rhoades M."/>
            <person name="Jorgensen R."/>
            <person name="Joshi C."/>
            <person name="Kangasjarvi J."/>
            <person name="Karlsson J."/>
            <person name="Kelleher C."/>
            <person name="Kirkpatrick R."/>
            <person name="Kirst M."/>
            <person name="Kohler A."/>
            <person name="Kalluri U."/>
            <person name="Larimer F."/>
            <person name="Leebens-Mack J."/>
            <person name="Leple J.C."/>
            <person name="Locascio P."/>
            <person name="Lou Y."/>
            <person name="Lucas S."/>
            <person name="Martin F."/>
            <person name="Montanini B."/>
            <person name="Napoli C."/>
            <person name="Nelson D.R."/>
            <person name="Nelson C."/>
            <person name="Nieminen K."/>
            <person name="Nilsson O."/>
            <person name="Pereda V."/>
            <person name="Peter G."/>
            <person name="Philippe R."/>
            <person name="Pilate G."/>
            <person name="Poliakov A."/>
            <person name="Razumovskaya J."/>
            <person name="Richardson P."/>
            <person name="Rinaldi C."/>
            <person name="Ritland K."/>
            <person name="Rouze P."/>
            <person name="Ryaboy D."/>
            <person name="Schmutz J."/>
            <person name="Schrader J."/>
            <person name="Segerman B."/>
            <person name="Shin H."/>
            <person name="Siddiqui A."/>
            <person name="Sterky F."/>
            <person name="Terry A."/>
            <person name="Tsai C.J."/>
            <person name="Uberbacher E."/>
            <person name="Unneberg P."/>
            <person name="Vahala J."/>
            <person name="Wall K."/>
            <person name="Wessler S."/>
            <person name="Yang G."/>
            <person name="Yin T."/>
            <person name="Douglas C."/>
            <person name="Marra M."/>
            <person name="Sandberg G."/>
            <person name="Van de Peer Y."/>
            <person name="Rokhsar D."/>
        </authorList>
    </citation>
    <scope>NUCLEOTIDE SEQUENCE [LARGE SCALE GENOMIC DNA]</scope>
    <source>
        <strain evidence="2">cv. Nisqually</strain>
    </source>
</reference>